<evidence type="ECO:0000256" key="4">
    <source>
        <dbReference type="ARBA" id="ARBA00022679"/>
    </source>
</evidence>
<keyword evidence="9" id="KW-0325">Glycoprotein</keyword>
<evidence type="ECO:0000256" key="1">
    <source>
        <dbReference type="ARBA" id="ARBA00004606"/>
    </source>
</evidence>
<evidence type="ECO:0000256" key="7">
    <source>
        <dbReference type="ARBA" id="ARBA00022989"/>
    </source>
</evidence>
<keyword evidence="5 10" id="KW-0812">Transmembrane</keyword>
<evidence type="ECO:0000256" key="5">
    <source>
        <dbReference type="ARBA" id="ARBA00022692"/>
    </source>
</evidence>
<evidence type="ECO:0000256" key="9">
    <source>
        <dbReference type="ARBA" id="ARBA00023180"/>
    </source>
</evidence>
<dbReference type="OMA" id="RICAIQL"/>
<dbReference type="AlphaFoldDB" id="A0A139ARP3"/>
<dbReference type="GO" id="GO:0005794">
    <property type="term" value="C:Golgi apparatus"/>
    <property type="evidence" value="ECO:0007669"/>
    <property type="project" value="TreeGrafter"/>
</dbReference>
<dbReference type="PANTHER" id="PTHR31392:SF1">
    <property type="entry name" value="ALPHA-1,3-MANNOSYLTRANSFERASE MNN1-RELATED"/>
    <property type="match status" value="1"/>
</dbReference>
<dbReference type="PANTHER" id="PTHR31392">
    <property type="entry name" value="ALPHA-1,3-MANNOSYLTRANSFERASE MNN1-RELATED"/>
    <property type="match status" value="1"/>
</dbReference>
<protein>
    <submittedName>
        <fullName evidence="11">Glycosyltransferase family 71 protein</fullName>
    </submittedName>
</protein>
<keyword evidence="4 11" id="KW-0808">Transferase</keyword>
<evidence type="ECO:0000256" key="3">
    <source>
        <dbReference type="ARBA" id="ARBA00022676"/>
    </source>
</evidence>
<gene>
    <name evidence="11" type="ORF">M427DRAFT_450214</name>
</gene>
<keyword evidence="12" id="KW-1185">Reference proteome</keyword>
<dbReference type="GO" id="GO:0016020">
    <property type="term" value="C:membrane"/>
    <property type="evidence" value="ECO:0007669"/>
    <property type="project" value="UniProtKB-SubCell"/>
</dbReference>
<dbReference type="GO" id="GO:0006493">
    <property type="term" value="P:protein O-linked glycosylation"/>
    <property type="evidence" value="ECO:0007669"/>
    <property type="project" value="TreeGrafter"/>
</dbReference>
<reference evidence="11 12" key="1">
    <citation type="journal article" date="2015" name="Genome Biol. Evol.">
        <title>Phylogenomic analyses indicate that early fungi evolved digesting cell walls of algal ancestors of land plants.</title>
        <authorList>
            <person name="Chang Y."/>
            <person name="Wang S."/>
            <person name="Sekimoto S."/>
            <person name="Aerts A.L."/>
            <person name="Choi C."/>
            <person name="Clum A."/>
            <person name="LaButti K.M."/>
            <person name="Lindquist E.A."/>
            <person name="Yee Ngan C."/>
            <person name="Ohm R.A."/>
            <person name="Salamov A.A."/>
            <person name="Grigoriev I.V."/>
            <person name="Spatafora J.W."/>
            <person name="Berbee M.L."/>
        </authorList>
    </citation>
    <scope>NUCLEOTIDE SEQUENCE [LARGE SCALE GENOMIC DNA]</scope>
    <source>
        <strain evidence="11 12">JEL478</strain>
    </source>
</reference>
<accession>A0A139ARP3</accession>
<name>A0A139ARP3_GONPJ</name>
<evidence type="ECO:0000313" key="11">
    <source>
        <dbReference type="EMBL" id="KXS19417.1"/>
    </source>
</evidence>
<evidence type="ECO:0000256" key="2">
    <source>
        <dbReference type="ARBA" id="ARBA00009105"/>
    </source>
</evidence>
<dbReference type="InterPro" id="IPR022751">
    <property type="entry name" value="Alpha_mannosyltransferase"/>
</dbReference>
<dbReference type="EMBL" id="KQ965738">
    <property type="protein sequence ID" value="KXS19417.1"/>
    <property type="molecule type" value="Genomic_DNA"/>
</dbReference>
<dbReference type="Pfam" id="PF11051">
    <property type="entry name" value="Mannosyl_trans3"/>
    <property type="match status" value="1"/>
</dbReference>
<evidence type="ECO:0000313" key="12">
    <source>
        <dbReference type="Proteomes" id="UP000070544"/>
    </source>
</evidence>
<keyword evidence="3" id="KW-0328">Glycosyltransferase</keyword>
<dbReference type="InterPro" id="IPR029044">
    <property type="entry name" value="Nucleotide-diphossugar_trans"/>
</dbReference>
<evidence type="ECO:0000256" key="6">
    <source>
        <dbReference type="ARBA" id="ARBA00022968"/>
    </source>
</evidence>
<evidence type="ECO:0000256" key="8">
    <source>
        <dbReference type="ARBA" id="ARBA00023136"/>
    </source>
</evidence>
<organism evidence="11 12">
    <name type="scientific">Gonapodya prolifera (strain JEL478)</name>
    <name type="common">Monoblepharis prolifera</name>
    <dbReference type="NCBI Taxonomy" id="1344416"/>
    <lineage>
        <taxon>Eukaryota</taxon>
        <taxon>Fungi</taxon>
        <taxon>Fungi incertae sedis</taxon>
        <taxon>Chytridiomycota</taxon>
        <taxon>Chytridiomycota incertae sedis</taxon>
        <taxon>Monoblepharidomycetes</taxon>
        <taxon>Monoblepharidales</taxon>
        <taxon>Gonapodyaceae</taxon>
        <taxon>Gonapodya</taxon>
    </lineage>
</organism>
<keyword evidence="7 10" id="KW-1133">Transmembrane helix</keyword>
<dbReference type="Proteomes" id="UP000070544">
    <property type="component" value="Unassembled WGS sequence"/>
</dbReference>
<dbReference type="STRING" id="1344416.A0A139ARP3"/>
<comment type="subcellular location">
    <subcellularLocation>
        <location evidence="1">Membrane</location>
        <topology evidence="1">Single-pass type II membrane protein</topology>
    </subcellularLocation>
</comment>
<keyword evidence="8 10" id="KW-0472">Membrane</keyword>
<sequence length="608" mass="68015">MVDFHSGNGIPHLDLHKASSPQPFLFGRRSFGFFSLSRIKTFVASILIIFCITISIGRFPGEVGWDDCTVAHVHVSPHSVPGRSSSYHRLTPIPPYTTLTDFDVPAPLRESLLQQFPAGDSAALGDRVRVFIMFHTRLRALEDHLNNLAAEMAEYPESEINLLPSNVRETFDSFRSFMSRFEEFLFPWLQATSVNYLHTAFSREPRIRGIAICAGNDQTELAMISIRSIRESGSDLPVEVMFSGAGDLSPANRQRILGLGNGYDVTFRDVANLLDVDKLSFKGWAVKPFAGFVSGFAEVLIQDADTIWVGNPEEVFEDPVYKQTGTLFYYDRRTLFPPSAENLDFVLNILPAHQRSALSPFQRQNSFLDGRSAHHMESGVVAFDKSRVHNLYSLLAACKLNGRDERETTYKNVWGDKETFWMGFEMAGFSGLYGYTRWPAVQLGNLARGDQDEMNVVISEEFRPNPDADEEKRKQVRICAIQLGHLNANGSSLLWFNGGPLRNKYHPESAIANPSHLAVETSATHWDLREKNVACLHLPDGTPWRVHDNGTHYTVETGQKGGEGTPSPSSSVRMLNDEEKSLFRKLPGWWGEIKGLTSLGDANSAHKG</sequence>
<comment type="similarity">
    <text evidence="2">Belongs to the MNN1/MNT family.</text>
</comment>
<dbReference type="OrthoDB" id="430354at2759"/>
<dbReference type="SUPFAM" id="SSF53448">
    <property type="entry name" value="Nucleotide-diphospho-sugar transferases"/>
    <property type="match status" value="1"/>
</dbReference>
<keyword evidence="6" id="KW-0735">Signal-anchor</keyword>
<feature type="transmembrane region" description="Helical" evidence="10">
    <location>
        <begin position="39"/>
        <end position="59"/>
    </location>
</feature>
<proteinExistence type="inferred from homology"/>
<dbReference type="GO" id="GO:0000033">
    <property type="term" value="F:alpha-1,3-mannosyltransferase activity"/>
    <property type="evidence" value="ECO:0007669"/>
    <property type="project" value="TreeGrafter"/>
</dbReference>
<evidence type="ECO:0000256" key="10">
    <source>
        <dbReference type="SAM" id="Phobius"/>
    </source>
</evidence>